<evidence type="ECO:0000256" key="1">
    <source>
        <dbReference type="ARBA" id="ARBA00022553"/>
    </source>
</evidence>
<feature type="domain" description="Response regulatory" evidence="8">
    <location>
        <begin position="795"/>
        <end position="912"/>
    </location>
</feature>
<dbReference type="Gene3D" id="3.30.565.10">
    <property type="entry name" value="Histidine kinase-like ATPase, C-terminal domain"/>
    <property type="match status" value="1"/>
</dbReference>
<dbReference type="Gene3D" id="3.30.450.40">
    <property type="match status" value="1"/>
</dbReference>
<evidence type="ECO:0000256" key="6">
    <source>
        <dbReference type="SAM" id="MobiDB-lite"/>
    </source>
</evidence>
<dbReference type="AlphaFoldDB" id="A0AAD3HF06"/>
<dbReference type="EMBL" id="BLLK01000074">
    <property type="protein sequence ID" value="GFH61487.1"/>
    <property type="molecule type" value="Genomic_DNA"/>
</dbReference>
<dbReference type="Pfam" id="PF01590">
    <property type="entry name" value="GAF"/>
    <property type="match status" value="1"/>
</dbReference>
<keyword evidence="10" id="KW-1185">Reference proteome</keyword>
<keyword evidence="3" id="KW-0418">Kinase</keyword>
<dbReference type="InterPro" id="IPR003661">
    <property type="entry name" value="HisK_dim/P_dom"/>
</dbReference>
<dbReference type="SMART" id="SM00065">
    <property type="entry name" value="GAF"/>
    <property type="match status" value="1"/>
</dbReference>
<dbReference type="SUPFAM" id="SSF55874">
    <property type="entry name" value="ATPase domain of HSP90 chaperone/DNA topoisomerase II/histidine kinase"/>
    <property type="match status" value="1"/>
</dbReference>
<sequence length="921" mass="103036">MPSPAKNGTVNDYESEAALLEALSKCQTCAELDWKVANLQEETSEKESLATELERLQVLRSYRILDTDRRPSFERLTALAARIFDVKICLVSLVDLGRQWFASNRGLGEVRETPRKAAFCAHAILSKLDLFIVNDTFEDSRFKNNPLVTGDPKIRFYAGSPLVTPEGYKLGTFCIIDTKPRPKGLSLDEKQNLREIAALVMEQLNEQKLEYERSKNDHSRQIACTSHDLITPLTSIQLNMGLIMEDQELRSLMTRSQRETMRHTKECVDIMSNICLQSIKKFRGVPLGETDLENHESGSLNIKNLIESIQHVMAAYPKRAALNFRVDDDVPQVIHGDVLAVFRSSLNFLTNACKVSQSGVVDFHISMTEESITTQVTEEDSSNMSAHRKYMLVECTDSGPGIQNEKVAELFTADGGLRLSQGSDIGGLGLGLYSVSELISGCGGTYGYRPCIGKNEEIVGSVFWFKVPAIEKLSENAANALLRGYRARDIDIAADTDVLQHPSSTMMNCFTELVDDACDSIEKVNIEEEMEDTQPASIVTPTTECNDDLEDGGKPMKDIEIENLNEQGNEENSLEQLEVQKPMEEVVAKLKNSSPQVEVSKRKVSETDPETISECSDSKRMKRKKCALVIDDSKVIRKVLHRALTNMGFEVKLAENGLQGLNEMKSTVFDIVLCDFLMPIMDGMDCVKQYREWEKSNREWFDQYIVGISAHADESDGNRGLDVGMNKFIPKPLPMKVLKGLIDSDEIHQISDKLDQLEQNRQHLTYLINPQSEIEVGSHSTASSVSGDEPEPEKTCLLVEDTKSIAKAMMRCIERNGWKCVTVGDGEQALNLMKMRNWDCVFMDDELPVMHGTTCITHFREWEKQNRVARQNNVYICSANVIDSSSPPCGFDGVFSKPFKPSNLNNVLNKCMAGGTQASLL</sequence>
<keyword evidence="5" id="KW-0175">Coiled coil</keyword>
<dbReference type="InterPro" id="IPR001789">
    <property type="entry name" value="Sig_transdc_resp-reg_receiver"/>
</dbReference>
<dbReference type="SUPFAM" id="SSF47384">
    <property type="entry name" value="Homodimeric domain of signal transducing histidine kinase"/>
    <property type="match status" value="1"/>
</dbReference>
<organism evidence="9 10">
    <name type="scientific">Chaetoceros tenuissimus</name>
    <dbReference type="NCBI Taxonomy" id="426638"/>
    <lineage>
        <taxon>Eukaryota</taxon>
        <taxon>Sar</taxon>
        <taxon>Stramenopiles</taxon>
        <taxon>Ochrophyta</taxon>
        <taxon>Bacillariophyta</taxon>
        <taxon>Coscinodiscophyceae</taxon>
        <taxon>Chaetocerotophycidae</taxon>
        <taxon>Chaetocerotales</taxon>
        <taxon>Chaetocerotaceae</taxon>
        <taxon>Chaetoceros</taxon>
    </lineage>
</organism>
<feature type="compositionally biased region" description="Polar residues" evidence="6">
    <location>
        <begin position="534"/>
        <end position="544"/>
    </location>
</feature>
<dbReference type="CDD" id="cd17546">
    <property type="entry name" value="REC_hyHK_CKI1_RcsC-like"/>
    <property type="match status" value="2"/>
</dbReference>
<keyword evidence="2" id="KW-0808">Transferase</keyword>
<evidence type="ECO:0000313" key="9">
    <source>
        <dbReference type="EMBL" id="GFH61487.1"/>
    </source>
</evidence>
<dbReference type="InterPro" id="IPR029016">
    <property type="entry name" value="GAF-like_dom_sf"/>
</dbReference>
<dbReference type="PANTHER" id="PTHR45339:SF5">
    <property type="entry name" value="HISTIDINE KINASE"/>
    <property type="match status" value="1"/>
</dbReference>
<dbReference type="InterPro" id="IPR036097">
    <property type="entry name" value="HisK_dim/P_sf"/>
</dbReference>
<dbReference type="InterPro" id="IPR003018">
    <property type="entry name" value="GAF"/>
</dbReference>
<dbReference type="PRINTS" id="PR00344">
    <property type="entry name" value="BCTRLSENSOR"/>
</dbReference>
<dbReference type="Pfam" id="PF02518">
    <property type="entry name" value="HATPase_c"/>
    <property type="match status" value="1"/>
</dbReference>
<evidence type="ECO:0000256" key="5">
    <source>
        <dbReference type="SAM" id="Coils"/>
    </source>
</evidence>
<feature type="domain" description="Histidine kinase" evidence="7">
    <location>
        <begin position="224"/>
        <end position="471"/>
    </location>
</feature>
<feature type="modified residue" description="4-aspartylphosphate" evidence="4">
    <location>
        <position position="844"/>
    </location>
</feature>
<dbReference type="Gene3D" id="3.40.50.2300">
    <property type="match status" value="2"/>
</dbReference>
<dbReference type="InterPro" id="IPR036890">
    <property type="entry name" value="HATPase_C_sf"/>
</dbReference>
<dbReference type="Proteomes" id="UP001054902">
    <property type="component" value="Unassembled WGS sequence"/>
</dbReference>
<dbReference type="SMART" id="SM00387">
    <property type="entry name" value="HATPase_c"/>
    <property type="match status" value="1"/>
</dbReference>
<dbReference type="InterPro" id="IPR004358">
    <property type="entry name" value="Sig_transdc_His_kin-like_C"/>
</dbReference>
<dbReference type="Pfam" id="PF00072">
    <property type="entry name" value="Response_reg"/>
    <property type="match status" value="2"/>
</dbReference>
<evidence type="ECO:0000259" key="7">
    <source>
        <dbReference type="PROSITE" id="PS50109"/>
    </source>
</evidence>
<dbReference type="SUPFAM" id="SSF55781">
    <property type="entry name" value="GAF domain-like"/>
    <property type="match status" value="1"/>
</dbReference>
<dbReference type="PROSITE" id="PS50109">
    <property type="entry name" value="HIS_KIN"/>
    <property type="match status" value="1"/>
</dbReference>
<dbReference type="GO" id="GO:0000155">
    <property type="term" value="F:phosphorelay sensor kinase activity"/>
    <property type="evidence" value="ECO:0007669"/>
    <property type="project" value="InterPro"/>
</dbReference>
<dbReference type="SUPFAM" id="SSF52172">
    <property type="entry name" value="CheY-like"/>
    <property type="match status" value="2"/>
</dbReference>
<feature type="domain" description="Response regulatory" evidence="8">
    <location>
        <begin position="626"/>
        <end position="746"/>
    </location>
</feature>
<name>A0AAD3HF06_9STRA</name>
<proteinExistence type="predicted"/>
<dbReference type="CDD" id="cd00082">
    <property type="entry name" value="HisKA"/>
    <property type="match status" value="1"/>
</dbReference>
<accession>A0AAD3HF06</accession>
<evidence type="ECO:0000256" key="4">
    <source>
        <dbReference type="PROSITE-ProRule" id="PRU00169"/>
    </source>
</evidence>
<evidence type="ECO:0000256" key="2">
    <source>
        <dbReference type="ARBA" id="ARBA00022679"/>
    </source>
</evidence>
<dbReference type="InterPro" id="IPR003594">
    <property type="entry name" value="HATPase_dom"/>
</dbReference>
<dbReference type="PROSITE" id="PS50110">
    <property type="entry name" value="RESPONSE_REGULATORY"/>
    <property type="match status" value="2"/>
</dbReference>
<gene>
    <name evidence="9" type="ORF">CTEN210_17963</name>
</gene>
<dbReference type="SMART" id="SM00448">
    <property type="entry name" value="REC"/>
    <property type="match status" value="2"/>
</dbReference>
<feature type="modified residue" description="4-aspartylphosphate" evidence="4">
    <location>
        <position position="675"/>
    </location>
</feature>
<comment type="caution">
    <text evidence="9">The sequence shown here is derived from an EMBL/GenBank/DDBJ whole genome shotgun (WGS) entry which is preliminary data.</text>
</comment>
<feature type="coiled-coil region" evidence="5">
    <location>
        <begin position="187"/>
        <end position="221"/>
    </location>
</feature>
<dbReference type="GO" id="GO:0071474">
    <property type="term" value="P:cellular hyperosmotic response"/>
    <property type="evidence" value="ECO:0007669"/>
    <property type="project" value="TreeGrafter"/>
</dbReference>
<protein>
    <submittedName>
        <fullName evidence="9">Uncharacterized protein</fullName>
    </submittedName>
</protein>
<evidence type="ECO:0000313" key="10">
    <source>
        <dbReference type="Proteomes" id="UP001054902"/>
    </source>
</evidence>
<dbReference type="InterPro" id="IPR011006">
    <property type="entry name" value="CheY-like_superfamily"/>
</dbReference>
<feature type="region of interest" description="Disordered" evidence="6">
    <location>
        <begin position="529"/>
        <end position="550"/>
    </location>
</feature>
<keyword evidence="1 4" id="KW-0597">Phosphoprotein</keyword>
<evidence type="ECO:0000259" key="8">
    <source>
        <dbReference type="PROSITE" id="PS50110"/>
    </source>
</evidence>
<dbReference type="InterPro" id="IPR005467">
    <property type="entry name" value="His_kinase_dom"/>
</dbReference>
<reference evidence="9 10" key="1">
    <citation type="journal article" date="2021" name="Sci. Rep.">
        <title>The genome of the diatom Chaetoceros tenuissimus carries an ancient integrated fragment of an extant virus.</title>
        <authorList>
            <person name="Hongo Y."/>
            <person name="Kimura K."/>
            <person name="Takaki Y."/>
            <person name="Yoshida Y."/>
            <person name="Baba S."/>
            <person name="Kobayashi G."/>
            <person name="Nagasaki K."/>
            <person name="Hano T."/>
            <person name="Tomaru Y."/>
        </authorList>
    </citation>
    <scope>NUCLEOTIDE SEQUENCE [LARGE SCALE GENOMIC DNA]</scope>
    <source>
        <strain evidence="9 10">NIES-3715</strain>
    </source>
</reference>
<dbReference type="PANTHER" id="PTHR45339">
    <property type="entry name" value="HYBRID SIGNAL TRANSDUCTION HISTIDINE KINASE J"/>
    <property type="match status" value="1"/>
</dbReference>
<evidence type="ECO:0000256" key="3">
    <source>
        <dbReference type="ARBA" id="ARBA00022777"/>
    </source>
</evidence>